<dbReference type="SUPFAM" id="SSF48264">
    <property type="entry name" value="Cytochrome P450"/>
    <property type="match status" value="1"/>
</dbReference>
<evidence type="ECO:0000256" key="1">
    <source>
        <dbReference type="ARBA" id="ARBA00001971"/>
    </source>
</evidence>
<dbReference type="Pfam" id="PF00067">
    <property type="entry name" value="p450"/>
    <property type="match status" value="2"/>
</dbReference>
<evidence type="ECO:0000313" key="10">
    <source>
        <dbReference type="Proteomes" id="UP000594261"/>
    </source>
</evidence>
<evidence type="ECO:0000256" key="6">
    <source>
        <dbReference type="ARBA" id="ARBA00023004"/>
    </source>
</evidence>
<keyword evidence="8" id="KW-0472">Membrane</keyword>
<dbReference type="InterPro" id="IPR002401">
    <property type="entry name" value="Cyt_P450_E_grp-I"/>
</dbReference>
<evidence type="ECO:0000256" key="5">
    <source>
        <dbReference type="ARBA" id="ARBA00023002"/>
    </source>
</evidence>
<proteinExistence type="inferred from homology"/>
<dbReference type="PRINTS" id="PR00463">
    <property type="entry name" value="EP450I"/>
</dbReference>
<organism evidence="9 10">
    <name type="scientific">Quercus lobata</name>
    <name type="common">Valley oak</name>
    <dbReference type="NCBI Taxonomy" id="97700"/>
    <lineage>
        <taxon>Eukaryota</taxon>
        <taxon>Viridiplantae</taxon>
        <taxon>Streptophyta</taxon>
        <taxon>Embryophyta</taxon>
        <taxon>Tracheophyta</taxon>
        <taxon>Spermatophyta</taxon>
        <taxon>Magnoliopsida</taxon>
        <taxon>eudicotyledons</taxon>
        <taxon>Gunneridae</taxon>
        <taxon>Pentapetalae</taxon>
        <taxon>rosids</taxon>
        <taxon>fabids</taxon>
        <taxon>Fagales</taxon>
        <taxon>Fagaceae</taxon>
        <taxon>Quercus</taxon>
    </lineage>
</organism>
<reference evidence="9 10" key="1">
    <citation type="journal article" date="2016" name="G3 (Bethesda)">
        <title>First Draft Assembly and Annotation of the Genome of a California Endemic Oak Quercus lobata Nee (Fagaceae).</title>
        <authorList>
            <person name="Sork V.L."/>
            <person name="Fitz-Gibbon S.T."/>
            <person name="Puiu D."/>
            <person name="Crepeau M."/>
            <person name="Gugger P.F."/>
            <person name="Sherman R."/>
            <person name="Stevens K."/>
            <person name="Langley C.H."/>
            <person name="Pellegrini M."/>
            <person name="Salzberg S.L."/>
        </authorList>
    </citation>
    <scope>NUCLEOTIDE SEQUENCE [LARGE SCALE GENOMIC DNA]</scope>
    <source>
        <strain evidence="9 10">cv. SW786</strain>
    </source>
</reference>
<dbReference type="EnsemblPlants" id="QL03p060329:mrna">
    <property type="protein sequence ID" value="QL03p060329:mrna"/>
    <property type="gene ID" value="QL03p060329"/>
</dbReference>
<dbReference type="GO" id="GO:0016705">
    <property type="term" value="F:oxidoreductase activity, acting on paired donors, with incorporation or reduction of molecular oxygen"/>
    <property type="evidence" value="ECO:0007669"/>
    <property type="project" value="InterPro"/>
</dbReference>
<evidence type="ECO:0000256" key="4">
    <source>
        <dbReference type="ARBA" id="ARBA00022723"/>
    </source>
</evidence>
<dbReference type="Gramene" id="QL03p060329:mrna">
    <property type="protein sequence ID" value="QL03p060329:mrna"/>
    <property type="gene ID" value="QL03p060329"/>
</dbReference>
<keyword evidence="8" id="KW-0812">Transmembrane</keyword>
<keyword evidence="6" id="KW-0408">Iron</keyword>
<protein>
    <submittedName>
        <fullName evidence="9">Uncharacterized protein</fullName>
    </submittedName>
</protein>
<dbReference type="Gene3D" id="1.10.630.10">
    <property type="entry name" value="Cytochrome P450"/>
    <property type="match status" value="1"/>
</dbReference>
<dbReference type="GO" id="GO:0004497">
    <property type="term" value="F:monooxygenase activity"/>
    <property type="evidence" value="ECO:0007669"/>
    <property type="project" value="UniProtKB-KW"/>
</dbReference>
<evidence type="ECO:0000256" key="7">
    <source>
        <dbReference type="ARBA" id="ARBA00023033"/>
    </source>
</evidence>
<dbReference type="AlphaFoldDB" id="A0A7N2L9U5"/>
<sequence length="266" mass="29922">MGASSFFLQSNYIFFAFLAPILLLFLLLIKQRNKLVQSKKLPPGPSKLPLIGKLHQLCDLPHRSIQRLSDEHGPLMFLQLGSIPTLVISSADMAREIYKTHGFVFSGRPALYAAKKLSYNLSALTFAPYARSSGPPVNLSELILLLTSNIVCRVTFGKKQDGGEDKSRTRFHEILHETQDLLGGFCIADFFPWMGWLSKFNGLETRLEKNFGELDEFIDKVIEEHLDPRRPEPEHEDLVDVLLGVQKDSNQSIALSNDQIKGILTV</sequence>
<dbReference type="GO" id="GO:0005506">
    <property type="term" value="F:iron ion binding"/>
    <property type="evidence" value="ECO:0007669"/>
    <property type="project" value="InterPro"/>
</dbReference>
<accession>A0A7N2L9U5</accession>
<dbReference type="InParanoid" id="A0A7N2L9U5"/>
<reference evidence="9" key="2">
    <citation type="submission" date="2021-01" db="UniProtKB">
        <authorList>
            <consortium name="EnsemblPlants"/>
        </authorList>
    </citation>
    <scope>IDENTIFICATION</scope>
</reference>
<evidence type="ECO:0000256" key="8">
    <source>
        <dbReference type="SAM" id="Phobius"/>
    </source>
</evidence>
<evidence type="ECO:0000313" key="9">
    <source>
        <dbReference type="EnsemblPlants" id="QL03p060329:mrna"/>
    </source>
</evidence>
<dbReference type="Proteomes" id="UP000594261">
    <property type="component" value="Chromosome 3"/>
</dbReference>
<dbReference type="EMBL" id="LRBV02000003">
    <property type="status" value="NOT_ANNOTATED_CDS"/>
    <property type="molecule type" value="Genomic_DNA"/>
</dbReference>
<keyword evidence="5" id="KW-0560">Oxidoreductase</keyword>
<keyword evidence="7" id="KW-0503">Monooxygenase</keyword>
<keyword evidence="3" id="KW-0349">Heme</keyword>
<dbReference type="InterPro" id="IPR001128">
    <property type="entry name" value="Cyt_P450"/>
</dbReference>
<keyword evidence="8" id="KW-1133">Transmembrane helix</keyword>
<keyword evidence="10" id="KW-1185">Reference proteome</keyword>
<evidence type="ECO:0000256" key="2">
    <source>
        <dbReference type="ARBA" id="ARBA00010617"/>
    </source>
</evidence>
<name>A0A7N2L9U5_QUELO</name>
<dbReference type="OMA" id="NIVCRVT"/>
<comment type="cofactor">
    <cofactor evidence="1">
        <name>heme</name>
        <dbReference type="ChEBI" id="CHEBI:30413"/>
    </cofactor>
</comment>
<dbReference type="PANTHER" id="PTHR47955">
    <property type="entry name" value="CYTOCHROME P450 FAMILY 71 PROTEIN"/>
    <property type="match status" value="1"/>
</dbReference>
<dbReference type="InterPro" id="IPR036396">
    <property type="entry name" value="Cyt_P450_sf"/>
</dbReference>
<dbReference type="PANTHER" id="PTHR47955:SF19">
    <property type="entry name" value="CYTOCHROME P450 71A9-LIKE ISOFORM X1"/>
    <property type="match status" value="1"/>
</dbReference>
<feature type="transmembrane region" description="Helical" evidence="8">
    <location>
        <begin position="12"/>
        <end position="29"/>
    </location>
</feature>
<comment type="similarity">
    <text evidence="2">Belongs to the cytochrome P450 family.</text>
</comment>
<keyword evidence="4" id="KW-0479">Metal-binding</keyword>
<dbReference type="GO" id="GO:0020037">
    <property type="term" value="F:heme binding"/>
    <property type="evidence" value="ECO:0007669"/>
    <property type="project" value="InterPro"/>
</dbReference>
<evidence type="ECO:0000256" key="3">
    <source>
        <dbReference type="ARBA" id="ARBA00022617"/>
    </source>
</evidence>